<keyword evidence="10" id="KW-1015">Disulfide bond</keyword>
<dbReference type="GO" id="GO:0048513">
    <property type="term" value="P:animal organ development"/>
    <property type="evidence" value="ECO:0007669"/>
    <property type="project" value="TreeGrafter"/>
</dbReference>
<evidence type="ECO:0000256" key="6">
    <source>
        <dbReference type="ARBA" id="ARBA00022692"/>
    </source>
</evidence>
<feature type="signal peptide" evidence="14">
    <location>
        <begin position="1"/>
        <end position="21"/>
    </location>
</feature>
<dbReference type="OMA" id="KSICPAV"/>
<feature type="compositionally biased region" description="Low complexity" evidence="12">
    <location>
        <begin position="129"/>
        <end position="153"/>
    </location>
</feature>
<dbReference type="InterPro" id="IPR040180">
    <property type="entry name" value="Neuregulin"/>
</dbReference>
<feature type="transmembrane region" description="Helical" evidence="13">
    <location>
        <begin position="43"/>
        <end position="66"/>
    </location>
</feature>
<keyword evidence="17" id="KW-1185">Reference proteome</keyword>
<evidence type="ECO:0000256" key="3">
    <source>
        <dbReference type="ARBA" id="ARBA00022475"/>
    </source>
</evidence>
<dbReference type="GO" id="GO:0005615">
    <property type="term" value="C:extracellular space"/>
    <property type="evidence" value="ECO:0007669"/>
    <property type="project" value="TreeGrafter"/>
</dbReference>
<name>A0A4W3HC47_CALMI</name>
<feature type="region of interest" description="Disordered" evidence="12">
    <location>
        <begin position="120"/>
        <end position="181"/>
    </location>
</feature>
<evidence type="ECO:0000256" key="4">
    <source>
        <dbReference type="ARBA" id="ARBA00022525"/>
    </source>
</evidence>
<proteinExistence type="predicted"/>
<sequence length="266" mass="29286">MHTNCVLTSLYLVHLIPFISCSSLSLSLSLSLAVEAEELYQKRVLTITGICVALLVVGIVCVVAYCKTKKQRKKMHNHLRQNLCADHQNRNLANGPNHPGPLPEDIQMVDYVSKNVPASEHVRRHETETSFSGSQPSSTSHRSSTATHTSSHSVEQTESMTSEMHSGMMTSSLDTSKCNSPVEPRGRLSAVCGFHDTRHPMLYCRDSVDSLRDSPHSDRWGRGGKQNRTGTSRTELSATAIVTRTRGRAVLTAIVPLRKWGNAPLS</sequence>
<evidence type="ECO:0000313" key="16">
    <source>
        <dbReference type="Ensembl" id="ENSCMIP00000012950.1"/>
    </source>
</evidence>
<evidence type="ECO:0000256" key="13">
    <source>
        <dbReference type="SAM" id="Phobius"/>
    </source>
</evidence>
<evidence type="ECO:0000256" key="11">
    <source>
        <dbReference type="ARBA" id="ARBA00023180"/>
    </source>
</evidence>
<feature type="compositionally biased region" description="Polar residues" evidence="12">
    <location>
        <begin position="154"/>
        <end position="179"/>
    </location>
</feature>
<evidence type="ECO:0000256" key="10">
    <source>
        <dbReference type="ARBA" id="ARBA00023157"/>
    </source>
</evidence>
<protein>
    <recommendedName>
        <fullName evidence="15">Neuregulin C-terminal domain-containing protein</fullName>
    </recommendedName>
</protein>
<dbReference type="GO" id="GO:0007399">
    <property type="term" value="P:nervous system development"/>
    <property type="evidence" value="ECO:0007669"/>
    <property type="project" value="InterPro"/>
</dbReference>
<evidence type="ECO:0000256" key="8">
    <source>
        <dbReference type="ARBA" id="ARBA00023030"/>
    </source>
</evidence>
<dbReference type="STRING" id="7868.ENSCMIP00000012950"/>
<dbReference type="Ensembl" id="ENSCMIT00000013242.1">
    <property type="protein sequence ID" value="ENSCMIP00000012950.1"/>
    <property type="gene ID" value="ENSCMIG00000006560.1"/>
</dbReference>
<keyword evidence="8" id="KW-0339">Growth factor</keyword>
<dbReference type="GO" id="GO:0008083">
    <property type="term" value="F:growth factor activity"/>
    <property type="evidence" value="ECO:0007669"/>
    <property type="project" value="UniProtKB-KW"/>
</dbReference>
<evidence type="ECO:0000256" key="14">
    <source>
        <dbReference type="SAM" id="SignalP"/>
    </source>
</evidence>
<reference evidence="17" key="1">
    <citation type="journal article" date="2006" name="Science">
        <title>Ancient noncoding elements conserved in the human genome.</title>
        <authorList>
            <person name="Venkatesh B."/>
            <person name="Kirkness E.F."/>
            <person name="Loh Y.H."/>
            <person name="Halpern A.L."/>
            <person name="Lee A.P."/>
            <person name="Johnson J."/>
            <person name="Dandona N."/>
            <person name="Viswanathan L.D."/>
            <person name="Tay A."/>
            <person name="Venter J.C."/>
            <person name="Strausberg R.L."/>
            <person name="Brenner S."/>
        </authorList>
    </citation>
    <scope>NUCLEOTIDE SEQUENCE [LARGE SCALE GENOMIC DNA]</scope>
</reference>
<evidence type="ECO:0000256" key="9">
    <source>
        <dbReference type="ARBA" id="ARBA00023136"/>
    </source>
</evidence>
<feature type="region of interest" description="Disordered" evidence="12">
    <location>
        <begin position="209"/>
        <end position="232"/>
    </location>
</feature>
<organism evidence="16 17">
    <name type="scientific">Callorhinchus milii</name>
    <name type="common">Ghost shark</name>
    <dbReference type="NCBI Taxonomy" id="7868"/>
    <lineage>
        <taxon>Eukaryota</taxon>
        <taxon>Metazoa</taxon>
        <taxon>Chordata</taxon>
        <taxon>Craniata</taxon>
        <taxon>Vertebrata</taxon>
        <taxon>Chondrichthyes</taxon>
        <taxon>Holocephali</taxon>
        <taxon>Chimaeriformes</taxon>
        <taxon>Callorhinchidae</taxon>
        <taxon>Callorhinchus</taxon>
    </lineage>
</organism>
<evidence type="ECO:0000256" key="12">
    <source>
        <dbReference type="SAM" id="MobiDB-lite"/>
    </source>
</evidence>
<keyword evidence="5" id="KW-0245">EGF-like domain</keyword>
<keyword evidence="7 13" id="KW-1133">Transmembrane helix</keyword>
<keyword evidence="4" id="KW-0964">Secreted</keyword>
<keyword evidence="9 13" id="KW-0472">Membrane</keyword>
<reference evidence="17" key="2">
    <citation type="journal article" date="2007" name="PLoS Biol.">
        <title>Survey sequencing and comparative analysis of the elephant shark (Callorhinchus milii) genome.</title>
        <authorList>
            <person name="Venkatesh B."/>
            <person name="Kirkness E.F."/>
            <person name="Loh Y.H."/>
            <person name="Halpern A.L."/>
            <person name="Lee A.P."/>
            <person name="Johnson J."/>
            <person name="Dandona N."/>
            <person name="Viswanathan L.D."/>
            <person name="Tay A."/>
            <person name="Venter J.C."/>
            <person name="Strausberg R.L."/>
            <person name="Brenner S."/>
        </authorList>
    </citation>
    <scope>NUCLEOTIDE SEQUENCE [LARGE SCALE GENOMIC DNA]</scope>
</reference>
<reference evidence="17" key="3">
    <citation type="journal article" date="2014" name="Nature">
        <title>Elephant shark genome provides unique insights into gnathostome evolution.</title>
        <authorList>
            <consortium name="International Elephant Shark Genome Sequencing Consortium"/>
            <person name="Venkatesh B."/>
            <person name="Lee A.P."/>
            <person name="Ravi V."/>
            <person name="Maurya A.K."/>
            <person name="Lian M.M."/>
            <person name="Swann J.B."/>
            <person name="Ohta Y."/>
            <person name="Flajnik M.F."/>
            <person name="Sutoh Y."/>
            <person name="Kasahara M."/>
            <person name="Hoon S."/>
            <person name="Gangu V."/>
            <person name="Roy S.W."/>
            <person name="Irimia M."/>
            <person name="Korzh V."/>
            <person name="Kondrychyn I."/>
            <person name="Lim Z.W."/>
            <person name="Tay B.H."/>
            <person name="Tohari S."/>
            <person name="Kong K.W."/>
            <person name="Ho S."/>
            <person name="Lorente-Galdos B."/>
            <person name="Quilez J."/>
            <person name="Marques-Bonet T."/>
            <person name="Raney B.J."/>
            <person name="Ingham P.W."/>
            <person name="Tay A."/>
            <person name="Hillier L.W."/>
            <person name="Minx P."/>
            <person name="Boehm T."/>
            <person name="Wilson R.K."/>
            <person name="Brenner S."/>
            <person name="Warren W.C."/>
        </authorList>
    </citation>
    <scope>NUCLEOTIDE SEQUENCE [LARGE SCALE GENOMIC DNA]</scope>
</reference>
<reference evidence="16" key="4">
    <citation type="submission" date="2025-08" db="UniProtKB">
        <authorList>
            <consortium name="Ensembl"/>
        </authorList>
    </citation>
    <scope>IDENTIFICATION</scope>
</reference>
<dbReference type="Pfam" id="PF02158">
    <property type="entry name" value="Neuregulin"/>
    <property type="match status" value="1"/>
</dbReference>
<dbReference type="GO" id="GO:0035556">
    <property type="term" value="P:intracellular signal transduction"/>
    <property type="evidence" value="ECO:0007669"/>
    <property type="project" value="TreeGrafter"/>
</dbReference>
<evidence type="ECO:0000313" key="17">
    <source>
        <dbReference type="Proteomes" id="UP000314986"/>
    </source>
</evidence>
<evidence type="ECO:0000256" key="7">
    <source>
        <dbReference type="ARBA" id="ARBA00022989"/>
    </source>
</evidence>
<evidence type="ECO:0000256" key="5">
    <source>
        <dbReference type="ARBA" id="ARBA00022536"/>
    </source>
</evidence>
<evidence type="ECO:0000256" key="2">
    <source>
        <dbReference type="ARBA" id="ARBA00004613"/>
    </source>
</evidence>
<dbReference type="GO" id="GO:0005886">
    <property type="term" value="C:plasma membrane"/>
    <property type="evidence" value="ECO:0007669"/>
    <property type="project" value="UniProtKB-SubCell"/>
</dbReference>
<feature type="compositionally biased region" description="Basic and acidic residues" evidence="12">
    <location>
        <begin position="209"/>
        <end position="221"/>
    </location>
</feature>
<keyword evidence="6 13" id="KW-0812">Transmembrane</keyword>
<comment type="subcellular location">
    <subcellularLocation>
        <location evidence="1">Cell membrane</location>
        <topology evidence="1">Single-pass type I membrane protein</topology>
    </subcellularLocation>
    <subcellularLocation>
        <location evidence="2">Secreted</location>
    </subcellularLocation>
</comment>
<evidence type="ECO:0000259" key="15">
    <source>
        <dbReference type="Pfam" id="PF02158"/>
    </source>
</evidence>
<dbReference type="PANTHER" id="PTHR11100:SF20">
    <property type="entry name" value="PRO-NEUREGULIN-2, MEMBRANE-BOUND ISOFORM"/>
    <property type="match status" value="1"/>
</dbReference>
<dbReference type="InParanoid" id="A0A4W3HC47"/>
<feature type="chain" id="PRO_5021464262" description="Neuregulin C-terminal domain-containing protein" evidence="14">
    <location>
        <begin position="22"/>
        <end position="266"/>
    </location>
</feature>
<evidence type="ECO:0000256" key="1">
    <source>
        <dbReference type="ARBA" id="ARBA00004251"/>
    </source>
</evidence>
<dbReference type="Proteomes" id="UP000314986">
    <property type="component" value="Unassembled WGS sequence"/>
</dbReference>
<keyword evidence="14" id="KW-0732">Signal</keyword>
<dbReference type="InterPro" id="IPR002154">
    <property type="entry name" value="Neuregulin_C"/>
</dbReference>
<keyword evidence="3" id="KW-1003">Cell membrane</keyword>
<dbReference type="AlphaFoldDB" id="A0A4W3HC47"/>
<dbReference type="PANTHER" id="PTHR11100">
    <property type="entry name" value="HEREGULIN-NEUREGULIN FAMILY MEMBER"/>
    <property type="match status" value="1"/>
</dbReference>
<feature type="domain" description="Neuregulin C-terminal" evidence="15">
    <location>
        <begin position="68"/>
        <end position="220"/>
    </location>
</feature>
<dbReference type="GeneTree" id="ENSGT00940000158778"/>
<accession>A0A4W3HC47</accession>
<reference evidence="16" key="5">
    <citation type="submission" date="2025-09" db="UniProtKB">
        <authorList>
            <consortium name="Ensembl"/>
        </authorList>
    </citation>
    <scope>IDENTIFICATION</scope>
</reference>
<keyword evidence="11" id="KW-0325">Glycoprotein</keyword>